<dbReference type="InterPro" id="IPR052189">
    <property type="entry name" value="L-asp_N-monooxygenase_NS-form"/>
</dbReference>
<dbReference type="EMBL" id="CP077062">
    <property type="protein sequence ID" value="QWZ07122.1"/>
    <property type="molecule type" value="Genomic_DNA"/>
</dbReference>
<organism evidence="2 3">
    <name type="scientific">Nocardioides panacis</name>
    <dbReference type="NCBI Taxonomy" id="2849501"/>
    <lineage>
        <taxon>Bacteria</taxon>
        <taxon>Bacillati</taxon>
        <taxon>Actinomycetota</taxon>
        <taxon>Actinomycetes</taxon>
        <taxon>Propionibacteriales</taxon>
        <taxon>Nocardioidaceae</taxon>
        <taxon>Nocardioides</taxon>
    </lineage>
</organism>
<evidence type="ECO:0000259" key="1">
    <source>
        <dbReference type="Pfam" id="PF13454"/>
    </source>
</evidence>
<dbReference type="PANTHER" id="PTHR40254:SF1">
    <property type="entry name" value="BLR0577 PROTEIN"/>
    <property type="match status" value="1"/>
</dbReference>
<keyword evidence="3" id="KW-1185">Reference proteome</keyword>
<dbReference type="KEGG" id="nps:KRR39_16705"/>
<reference evidence="2" key="1">
    <citation type="submission" date="2021-06" db="EMBL/GenBank/DDBJ databases">
        <title>Complete genome sequence of Nocardioides sp. G188.</title>
        <authorList>
            <person name="Im W.-T."/>
        </authorList>
    </citation>
    <scope>NUCLEOTIDE SEQUENCE</scope>
    <source>
        <strain evidence="2">G188</strain>
    </source>
</reference>
<dbReference type="PANTHER" id="PTHR40254">
    <property type="entry name" value="BLR0577 PROTEIN"/>
    <property type="match status" value="1"/>
</dbReference>
<sequence>MDSVPRRVLVVGGGAAGVITAAALLREAGDAPLAVTVVERAAVVGPGLAYGTRDPQHLLNNYAGRMSAVDADPQHLVRWCRARGMAVGPDTFVSRETYGRYLADLLDTEPVTVGCTLERVRDEVLDLADAGSGYLATLASGAVLTADVVVLALGNPPPRRPRGLAVADSRFVADPWDPDLLDRVGPEDRVLLVGTGLTTVDVAAQIAAARPGVRLTATSRHGLLPLHHLPQMPEEAPAFDGDVRSLRAVLREIRRCTADGADWRCLVESLKAIANDVWHSLSFEDKEQFTRHVGRHWEIARHRMAPPMAAVIDDLLATGRLTVLPTSQVDVASYDLVVNCTGPAPVSTPGWNPLVDHLAVNGMLWPGPFGLGVDVDGDGALLDADGIAARGMYAVGAARRGVDWEVAAVPDIRRQAVRLARHLGTSAPQPVELVG</sequence>
<dbReference type="Pfam" id="PF13454">
    <property type="entry name" value="NAD_binding_9"/>
    <property type="match status" value="1"/>
</dbReference>
<evidence type="ECO:0000313" key="3">
    <source>
        <dbReference type="Proteomes" id="UP000683575"/>
    </source>
</evidence>
<dbReference type="RefSeq" id="WP_216938633.1">
    <property type="nucleotide sequence ID" value="NZ_CP077062.1"/>
</dbReference>
<proteinExistence type="predicted"/>
<dbReference type="InterPro" id="IPR038732">
    <property type="entry name" value="HpyO/CreE_NAD-binding"/>
</dbReference>
<gene>
    <name evidence="2" type="ORF">KRR39_16705</name>
</gene>
<dbReference type="Proteomes" id="UP000683575">
    <property type="component" value="Chromosome"/>
</dbReference>
<accession>A0A975SWK1</accession>
<protein>
    <submittedName>
        <fullName evidence="2">FAD/NAD(P)-binding protein</fullName>
    </submittedName>
</protein>
<evidence type="ECO:0000313" key="2">
    <source>
        <dbReference type="EMBL" id="QWZ07122.1"/>
    </source>
</evidence>
<dbReference type="AlphaFoldDB" id="A0A975SWK1"/>
<name>A0A975SWK1_9ACTN</name>
<feature type="domain" description="FAD-dependent urate hydroxylase HpyO/Asp monooxygenase CreE-like FAD/NAD(P)-binding" evidence="1">
    <location>
        <begin position="10"/>
        <end position="155"/>
    </location>
</feature>